<protein>
    <submittedName>
        <fullName evidence="1">Uncharacterized protein</fullName>
    </submittedName>
</protein>
<dbReference type="Proteomes" id="UP000596742">
    <property type="component" value="Unassembled WGS sequence"/>
</dbReference>
<name>A0A8B6FZS2_MYTGA</name>
<dbReference type="EMBL" id="UYJE01007645">
    <property type="protein sequence ID" value="VDI56732.1"/>
    <property type="molecule type" value="Genomic_DNA"/>
</dbReference>
<proteinExistence type="predicted"/>
<organism evidence="1 2">
    <name type="scientific">Mytilus galloprovincialis</name>
    <name type="common">Mediterranean mussel</name>
    <dbReference type="NCBI Taxonomy" id="29158"/>
    <lineage>
        <taxon>Eukaryota</taxon>
        <taxon>Metazoa</taxon>
        <taxon>Spiralia</taxon>
        <taxon>Lophotrochozoa</taxon>
        <taxon>Mollusca</taxon>
        <taxon>Bivalvia</taxon>
        <taxon>Autobranchia</taxon>
        <taxon>Pteriomorphia</taxon>
        <taxon>Mytilida</taxon>
        <taxon>Mytiloidea</taxon>
        <taxon>Mytilidae</taxon>
        <taxon>Mytilinae</taxon>
        <taxon>Mytilus</taxon>
    </lineage>
</organism>
<evidence type="ECO:0000313" key="1">
    <source>
        <dbReference type="EMBL" id="VDI56732.1"/>
    </source>
</evidence>
<reference evidence="1" key="1">
    <citation type="submission" date="2018-11" db="EMBL/GenBank/DDBJ databases">
        <authorList>
            <person name="Alioto T."/>
            <person name="Alioto T."/>
        </authorList>
    </citation>
    <scope>NUCLEOTIDE SEQUENCE</scope>
</reference>
<comment type="caution">
    <text evidence="1">The sequence shown here is derived from an EMBL/GenBank/DDBJ whole genome shotgun (WGS) entry which is preliminary data.</text>
</comment>
<sequence length="149" mass="16771">MNLNKKILTIRGRRNARKDTSQVPTLGPIPEKNVWGVEGTMISNFTICLGCPLQRICNLKRPNIDKSRTREELIVNLYSLPVDRQSIQPTLQDTTNPQTWLVNTFTEEVPQPHTFSVPTPSVPPPSSALLPALKVHNLGFRTDEDLEMS</sequence>
<gene>
    <name evidence="1" type="ORF">MGAL_10B084358</name>
</gene>
<dbReference type="AlphaFoldDB" id="A0A8B6FZS2"/>
<evidence type="ECO:0000313" key="2">
    <source>
        <dbReference type="Proteomes" id="UP000596742"/>
    </source>
</evidence>
<accession>A0A8B6FZS2</accession>
<keyword evidence="2" id="KW-1185">Reference proteome</keyword>